<feature type="transmembrane region" description="Helical" evidence="1">
    <location>
        <begin position="20"/>
        <end position="40"/>
    </location>
</feature>
<organism evidence="2 3">
    <name type="scientific">Kribbella steppae</name>
    <dbReference type="NCBI Taxonomy" id="2512223"/>
    <lineage>
        <taxon>Bacteria</taxon>
        <taxon>Bacillati</taxon>
        <taxon>Actinomycetota</taxon>
        <taxon>Actinomycetes</taxon>
        <taxon>Propionibacteriales</taxon>
        <taxon>Kribbellaceae</taxon>
        <taxon>Kribbella</taxon>
    </lineage>
</organism>
<protein>
    <submittedName>
        <fullName evidence="2">Uncharacterized protein</fullName>
    </submittedName>
</protein>
<evidence type="ECO:0000256" key="1">
    <source>
        <dbReference type="SAM" id="Phobius"/>
    </source>
</evidence>
<feature type="transmembrane region" description="Helical" evidence="1">
    <location>
        <begin position="103"/>
        <end position="121"/>
    </location>
</feature>
<evidence type="ECO:0000313" key="2">
    <source>
        <dbReference type="EMBL" id="TCO24813.1"/>
    </source>
</evidence>
<keyword evidence="1" id="KW-1133">Transmembrane helix</keyword>
<keyword evidence="1" id="KW-0472">Membrane</keyword>
<gene>
    <name evidence="2" type="ORF">EV652_108349</name>
</gene>
<accession>A0A4R2HDC1</accession>
<name>A0A4R2HDC1_9ACTN</name>
<keyword evidence="3" id="KW-1185">Reference proteome</keyword>
<comment type="caution">
    <text evidence="2">The sequence shown here is derived from an EMBL/GenBank/DDBJ whole genome shotgun (WGS) entry which is preliminary data.</text>
</comment>
<feature type="transmembrane region" description="Helical" evidence="1">
    <location>
        <begin position="76"/>
        <end position="97"/>
    </location>
</feature>
<dbReference type="EMBL" id="SLWN01000008">
    <property type="protein sequence ID" value="TCO24813.1"/>
    <property type="molecule type" value="Genomic_DNA"/>
</dbReference>
<dbReference type="Proteomes" id="UP000294508">
    <property type="component" value="Unassembled WGS sequence"/>
</dbReference>
<sequence length="249" mass="26943">MCLGFAVSEIESRHRRVQRVVVGIYLGIPLVLLVVVAWISTAGSPVAWVACVVPAGMLVFGWVLRRRHRYLPQSWAGIGVGFGALSGLYVTLCPLAVGVWWPVWLALPGLLLGIVAGGSLARYAERVLLVPVLPELADTPYELIFRLRGLQLTAVLLGADSVTIQSRRVLRSQAVADLARTYPLSAITGVFEVALSGVERLRFPIAMPHPPVVTEGPAVIVQASGDDWVLPTNQASTLIEMLNRRRSIA</sequence>
<evidence type="ECO:0000313" key="3">
    <source>
        <dbReference type="Proteomes" id="UP000294508"/>
    </source>
</evidence>
<reference evidence="2 3" key="1">
    <citation type="journal article" date="2015" name="Stand. Genomic Sci.">
        <title>Genomic Encyclopedia of Bacterial and Archaeal Type Strains, Phase III: the genomes of soil and plant-associated and newly described type strains.</title>
        <authorList>
            <person name="Whitman W.B."/>
            <person name="Woyke T."/>
            <person name="Klenk H.P."/>
            <person name="Zhou Y."/>
            <person name="Lilburn T.G."/>
            <person name="Beck B.J."/>
            <person name="De Vos P."/>
            <person name="Vandamme P."/>
            <person name="Eisen J.A."/>
            <person name="Garrity G."/>
            <person name="Hugenholtz P."/>
            <person name="Kyrpides N.C."/>
        </authorList>
    </citation>
    <scope>NUCLEOTIDE SEQUENCE [LARGE SCALE GENOMIC DNA]</scope>
    <source>
        <strain evidence="2 3">VKM Ac-2572</strain>
    </source>
</reference>
<keyword evidence="1" id="KW-0812">Transmembrane</keyword>
<dbReference type="AlphaFoldDB" id="A0A4R2HDC1"/>
<feature type="transmembrane region" description="Helical" evidence="1">
    <location>
        <begin position="46"/>
        <end position="64"/>
    </location>
</feature>
<proteinExistence type="predicted"/>